<keyword evidence="2" id="KW-1185">Reference proteome</keyword>
<sequence length="482" mass="52286">MTHMLNLNPTAKTVAGAGMFSDLIYPKRDGSSGSSASAQEHLPPAQQVVSALSQDPAYSVVQKEMPYLNVLHKLLTSGNNGGVNWDEATLSADYVLQMLQDAAHNFNDVSSSDGQPSKNLKSILATTSEISGTLVPEAKKGVAMGNKFPQADSADVKGWQARVQESYKQAQQMTAFARALPGGSPVGSTLMAIPLDPNEVIAKSNVKSAQAQATPDAIKNRLLTAQDCYIKTKMLYNNSIKLATAQKENLIATQTQLKRLNEKNAGIEEIKTLLESCINVTIEVKTQIMNLVILLRSVSATIEEVTKFIAAPFIKQIQAIETRGDQTKTIGPFSLIDLQRSLVYSSATMICSHYSVVGDIAAMWARLSGNDMQPGFQLLDEIFSTKNDLSNRQACQTLLTWADKAIGDIQNFAEEFNRKISDDMTTQNTEMAKMINQFKVPKTPEIVNAIQAGTDEVLNAATVTITANADARPLDRSAPIKV</sequence>
<dbReference type="HOGENOM" id="CLU_566325_0_0_1"/>
<dbReference type="AlphaFoldDB" id="W3WUG3"/>
<dbReference type="eggNOG" id="ENOG502QVK4">
    <property type="taxonomic scope" value="Eukaryota"/>
</dbReference>
<proteinExistence type="predicted"/>
<dbReference type="Proteomes" id="UP000030651">
    <property type="component" value="Unassembled WGS sequence"/>
</dbReference>
<dbReference type="OrthoDB" id="5406275at2759"/>
<protein>
    <submittedName>
        <fullName evidence="1">Uncharacterized protein</fullName>
    </submittedName>
</protein>
<name>W3WUG3_PESFW</name>
<evidence type="ECO:0000313" key="2">
    <source>
        <dbReference type="Proteomes" id="UP000030651"/>
    </source>
</evidence>
<dbReference type="InParanoid" id="W3WUG3"/>
<dbReference type="PANTHER" id="PTHR33488:SF2">
    <property type="entry name" value="EARLY ENDOSOME ANTIGEN 1-LIKE"/>
    <property type="match status" value="1"/>
</dbReference>
<dbReference type="EMBL" id="KI912117">
    <property type="protein sequence ID" value="ETS76506.1"/>
    <property type="molecule type" value="Genomic_DNA"/>
</dbReference>
<dbReference type="STRING" id="1229662.W3WUG3"/>
<dbReference type="KEGG" id="pfy:PFICI_11893"/>
<organism evidence="1 2">
    <name type="scientific">Pestalotiopsis fici (strain W106-1 / CGMCC3.15140)</name>
    <dbReference type="NCBI Taxonomy" id="1229662"/>
    <lineage>
        <taxon>Eukaryota</taxon>
        <taxon>Fungi</taxon>
        <taxon>Dikarya</taxon>
        <taxon>Ascomycota</taxon>
        <taxon>Pezizomycotina</taxon>
        <taxon>Sordariomycetes</taxon>
        <taxon>Xylariomycetidae</taxon>
        <taxon>Amphisphaeriales</taxon>
        <taxon>Sporocadaceae</taxon>
        <taxon>Pestalotiopsis</taxon>
    </lineage>
</organism>
<gene>
    <name evidence="1" type="ORF">PFICI_11893</name>
</gene>
<dbReference type="RefSeq" id="XP_007838665.1">
    <property type="nucleotide sequence ID" value="XM_007840474.1"/>
</dbReference>
<accession>W3WUG3</accession>
<reference evidence="2" key="1">
    <citation type="journal article" date="2015" name="BMC Genomics">
        <title>Genomic and transcriptomic analysis of the endophytic fungus Pestalotiopsis fici reveals its lifestyle and high potential for synthesis of natural products.</title>
        <authorList>
            <person name="Wang X."/>
            <person name="Zhang X."/>
            <person name="Liu L."/>
            <person name="Xiang M."/>
            <person name="Wang W."/>
            <person name="Sun X."/>
            <person name="Che Y."/>
            <person name="Guo L."/>
            <person name="Liu G."/>
            <person name="Guo L."/>
            <person name="Wang C."/>
            <person name="Yin W.B."/>
            <person name="Stadler M."/>
            <person name="Zhang X."/>
            <person name="Liu X."/>
        </authorList>
    </citation>
    <scope>NUCLEOTIDE SEQUENCE [LARGE SCALE GENOMIC DNA]</scope>
    <source>
        <strain evidence="2">W106-1 / CGMCC3.15140</strain>
    </source>
</reference>
<dbReference type="GeneID" id="19276906"/>
<evidence type="ECO:0000313" key="1">
    <source>
        <dbReference type="EMBL" id="ETS76506.1"/>
    </source>
</evidence>
<dbReference type="PANTHER" id="PTHR33488">
    <property type="entry name" value="ZGC:162509"/>
    <property type="match status" value="1"/>
</dbReference>
<dbReference type="OMA" id="IKASAMF"/>